<feature type="DNA-binding region" description="H-T-H motif" evidence="2">
    <location>
        <begin position="45"/>
        <end position="64"/>
    </location>
</feature>
<gene>
    <name evidence="5" type="ORF">NS331_15715</name>
</gene>
<evidence type="ECO:0000256" key="1">
    <source>
        <dbReference type="ARBA" id="ARBA00023125"/>
    </source>
</evidence>
<feature type="region of interest" description="Disordered" evidence="3">
    <location>
        <begin position="1"/>
        <end position="20"/>
    </location>
</feature>
<dbReference type="InterPro" id="IPR036271">
    <property type="entry name" value="Tet_transcr_reg_TetR-rel_C_sf"/>
</dbReference>
<dbReference type="PANTHER" id="PTHR30328">
    <property type="entry name" value="TRANSCRIPTIONAL REPRESSOR"/>
    <property type="match status" value="1"/>
</dbReference>
<dbReference type="InterPro" id="IPR041474">
    <property type="entry name" value="NicS_C"/>
</dbReference>
<dbReference type="PROSITE" id="PS50977">
    <property type="entry name" value="HTH_TETR_2"/>
    <property type="match status" value="1"/>
</dbReference>
<name>A0A147GR47_9BURK</name>
<keyword evidence="1 2" id="KW-0238">DNA-binding</keyword>
<dbReference type="GO" id="GO:0003677">
    <property type="term" value="F:DNA binding"/>
    <property type="evidence" value="ECO:0007669"/>
    <property type="project" value="UniProtKB-UniRule"/>
</dbReference>
<dbReference type="SUPFAM" id="SSF46689">
    <property type="entry name" value="Homeodomain-like"/>
    <property type="match status" value="1"/>
</dbReference>
<evidence type="ECO:0000259" key="4">
    <source>
        <dbReference type="PROSITE" id="PS50977"/>
    </source>
</evidence>
<evidence type="ECO:0000313" key="6">
    <source>
        <dbReference type="Proteomes" id="UP000072741"/>
    </source>
</evidence>
<feature type="region of interest" description="Disordered" evidence="3">
    <location>
        <begin position="220"/>
        <end position="252"/>
    </location>
</feature>
<accession>A0A147GR47</accession>
<feature type="domain" description="HTH tetR-type" evidence="4">
    <location>
        <begin position="22"/>
        <end position="82"/>
    </location>
</feature>
<dbReference type="PRINTS" id="PR00455">
    <property type="entry name" value="HTHTETR"/>
</dbReference>
<comment type="caution">
    <text evidence="5">The sequence shown here is derived from an EMBL/GenBank/DDBJ whole genome shotgun (WGS) entry which is preliminary data.</text>
</comment>
<dbReference type="Gene3D" id="1.10.357.10">
    <property type="entry name" value="Tetracycline Repressor, domain 2"/>
    <property type="match status" value="1"/>
</dbReference>
<dbReference type="Proteomes" id="UP000072741">
    <property type="component" value="Unassembled WGS sequence"/>
</dbReference>
<dbReference type="OrthoDB" id="2356263at2"/>
<dbReference type="Pfam" id="PF00440">
    <property type="entry name" value="TetR_N"/>
    <property type="match status" value="1"/>
</dbReference>
<dbReference type="AlphaFoldDB" id="A0A147GR47"/>
<dbReference type="Pfam" id="PF17938">
    <property type="entry name" value="TetR_C_29"/>
    <property type="match status" value="1"/>
</dbReference>
<evidence type="ECO:0000256" key="3">
    <source>
        <dbReference type="SAM" id="MobiDB-lite"/>
    </source>
</evidence>
<organism evidence="5 6">
    <name type="scientific">Pseudacidovorax intermedius</name>
    <dbReference type="NCBI Taxonomy" id="433924"/>
    <lineage>
        <taxon>Bacteria</taxon>
        <taxon>Pseudomonadati</taxon>
        <taxon>Pseudomonadota</taxon>
        <taxon>Betaproteobacteria</taxon>
        <taxon>Burkholderiales</taxon>
        <taxon>Comamonadaceae</taxon>
        <taxon>Pseudacidovorax</taxon>
    </lineage>
</organism>
<protein>
    <submittedName>
        <fullName evidence="5">TetR family transcriptional regulator</fullName>
    </submittedName>
</protein>
<dbReference type="PANTHER" id="PTHR30328:SF54">
    <property type="entry name" value="HTH-TYPE TRANSCRIPTIONAL REPRESSOR SCO4008"/>
    <property type="match status" value="1"/>
</dbReference>
<keyword evidence="6" id="KW-1185">Reference proteome</keyword>
<dbReference type="InterPro" id="IPR001647">
    <property type="entry name" value="HTH_TetR"/>
</dbReference>
<reference evidence="5 6" key="1">
    <citation type="journal article" date="2016" name="Front. Microbiol.">
        <title>Genomic Resource of Rice Seed Associated Bacteria.</title>
        <authorList>
            <person name="Midha S."/>
            <person name="Bansal K."/>
            <person name="Sharma S."/>
            <person name="Kumar N."/>
            <person name="Patil P.P."/>
            <person name="Chaudhry V."/>
            <person name="Patil P.B."/>
        </authorList>
    </citation>
    <scope>NUCLEOTIDE SEQUENCE [LARGE SCALE GENOMIC DNA]</scope>
    <source>
        <strain evidence="5 6">NS331</strain>
    </source>
</reference>
<dbReference type="SUPFAM" id="SSF48498">
    <property type="entry name" value="Tetracyclin repressor-like, C-terminal domain"/>
    <property type="match status" value="1"/>
</dbReference>
<evidence type="ECO:0000313" key="5">
    <source>
        <dbReference type="EMBL" id="KTT18788.1"/>
    </source>
</evidence>
<sequence length="252" mass="28298">MATRKTPAKPQRKTGVREAQAQASREAILRAATKVFARYGYEGGSVEKISRAAKSYDRMIYYYFGSKEGLFVAVLEGIYQRMDEAEAAMALDMARPVEALTEVIRFVLGYYRRNPDFVTLLNTENLHKGRHIAKSLRAREYSSRAVAVIASILESGAAQGLFRPDLAARDVYLLIAATGYFYMSNRYTLASFLGEQLEAPEAAQHWEAFVTETVLRAVRQDDSTESLPPHEETKKWQKSPPPASRARSSSRT</sequence>
<evidence type="ECO:0000256" key="2">
    <source>
        <dbReference type="PROSITE-ProRule" id="PRU00335"/>
    </source>
</evidence>
<feature type="compositionally biased region" description="Basic and acidic residues" evidence="3">
    <location>
        <begin position="220"/>
        <end position="235"/>
    </location>
</feature>
<dbReference type="RefSeq" id="WP_058642902.1">
    <property type="nucleotide sequence ID" value="NZ_LDSL01000098.1"/>
</dbReference>
<dbReference type="InterPro" id="IPR009057">
    <property type="entry name" value="Homeodomain-like_sf"/>
</dbReference>
<dbReference type="InterPro" id="IPR050109">
    <property type="entry name" value="HTH-type_TetR-like_transc_reg"/>
</dbReference>
<dbReference type="EMBL" id="LDSL01000098">
    <property type="protein sequence ID" value="KTT18788.1"/>
    <property type="molecule type" value="Genomic_DNA"/>
</dbReference>
<proteinExistence type="predicted"/>
<feature type="compositionally biased region" description="Basic residues" evidence="3">
    <location>
        <begin position="1"/>
        <end position="14"/>
    </location>
</feature>
<dbReference type="PATRIC" id="fig|433924.3.peg.5322"/>